<dbReference type="Proteomes" id="UP000675881">
    <property type="component" value="Chromosome 6"/>
</dbReference>
<evidence type="ECO:0000313" key="1">
    <source>
        <dbReference type="EMBL" id="CAF2976475.1"/>
    </source>
</evidence>
<protein>
    <submittedName>
        <fullName evidence="1">(salmon louse) hypothetical protein</fullName>
    </submittedName>
</protein>
<dbReference type="OrthoDB" id="2142040at2759"/>
<evidence type="ECO:0000313" key="2">
    <source>
        <dbReference type="Proteomes" id="UP000675881"/>
    </source>
</evidence>
<dbReference type="AlphaFoldDB" id="A0A7R8CZK0"/>
<accession>A0A7R8CZK0</accession>
<gene>
    <name evidence="1" type="ORF">LSAA_11535</name>
</gene>
<keyword evidence="2" id="KW-1185">Reference proteome</keyword>
<name>A0A7R8CZK0_LEPSM</name>
<dbReference type="EMBL" id="HG994585">
    <property type="protein sequence ID" value="CAF2976475.1"/>
    <property type="molecule type" value="Genomic_DNA"/>
</dbReference>
<organism evidence="1 2">
    <name type="scientific">Lepeophtheirus salmonis</name>
    <name type="common">Salmon louse</name>
    <name type="synonym">Caligus salmonis</name>
    <dbReference type="NCBI Taxonomy" id="72036"/>
    <lineage>
        <taxon>Eukaryota</taxon>
        <taxon>Metazoa</taxon>
        <taxon>Ecdysozoa</taxon>
        <taxon>Arthropoda</taxon>
        <taxon>Crustacea</taxon>
        <taxon>Multicrustacea</taxon>
        <taxon>Hexanauplia</taxon>
        <taxon>Copepoda</taxon>
        <taxon>Siphonostomatoida</taxon>
        <taxon>Caligidae</taxon>
        <taxon>Lepeophtheirus</taxon>
    </lineage>
</organism>
<reference evidence="1" key="1">
    <citation type="submission" date="2021-02" db="EMBL/GenBank/DDBJ databases">
        <authorList>
            <person name="Bekaert M."/>
        </authorList>
    </citation>
    <scope>NUCLEOTIDE SEQUENCE</scope>
    <source>
        <strain evidence="1">IoA-00</strain>
    </source>
</reference>
<proteinExistence type="predicted"/>
<sequence length="323" mass="36098">MTLWDFWVAIKSGAIAIGVAGEDKLDRPLLNWTDTEAPLDIRTVGLSIVDAAIIYAVQCPNTRSLAAPDVCFSDSECSAYMHTECVLPTSNNTFSFQLCQCIPGHIPIPGPFTNFNVNLSTPLNGCYDPIMSTRTLNGKCLDDIHCKDLPLTNCQKISPNSEERHCTCISGAIPSSPDADTGCAVKFRLRRIRNANFIPPNLYRMRYIEDRNMFSSTFFVDFETDDGTLTLTLFDHNLNEFRTASTTNVANYVLPRSNFKNGFNGFWIQYELDTNRLSLGLVGDDDSFINWQDEKGRALKDTEFIGYTSSNGSFRMAALCYDV</sequence>